<keyword evidence="2" id="KW-0732">Signal</keyword>
<feature type="compositionally biased region" description="Polar residues" evidence="1">
    <location>
        <begin position="110"/>
        <end position="129"/>
    </location>
</feature>
<proteinExistence type="predicted"/>
<dbReference type="Proteomes" id="UP001589833">
    <property type="component" value="Unassembled WGS sequence"/>
</dbReference>
<accession>A0ABV6NJJ0</accession>
<feature type="chain" id="PRO_5045928158" evidence="2">
    <location>
        <begin position="24"/>
        <end position="163"/>
    </location>
</feature>
<dbReference type="EMBL" id="JBHLTR010000044">
    <property type="protein sequence ID" value="MFC0560826.1"/>
    <property type="molecule type" value="Genomic_DNA"/>
</dbReference>
<protein>
    <submittedName>
        <fullName evidence="3">Uncharacterized protein</fullName>
    </submittedName>
</protein>
<comment type="caution">
    <text evidence="3">The sequence shown here is derived from an EMBL/GenBank/DDBJ whole genome shotgun (WGS) entry which is preliminary data.</text>
</comment>
<evidence type="ECO:0000313" key="4">
    <source>
        <dbReference type="Proteomes" id="UP001589833"/>
    </source>
</evidence>
<evidence type="ECO:0000256" key="2">
    <source>
        <dbReference type="SAM" id="SignalP"/>
    </source>
</evidence>
<feature type="signal peptide" evidence="2">
    <location>
        <begin position="1"/>
        <end position="23"/>
    </location>
</feature>
<reference evidence="3 4" key="1">
    <citation type="submission" date="2024-09" db="EMBL/GenBank/DDBJ databases">
        <authorList>
            <person name="Sun Q."/>
            <person name="Mori K."/>
        </authorList>
    </citation>
    <scope>NUCLEOTIDE SEQUENCE [LARGE SCALE GENOMIC DNA]</scope>
    <source>
        <strain evidence="3 4">NCAIM B.02301</strain>
    </source>
</reference>
<sequence>MKKMVSTLIIGVALMGFSSPSLADSEDVTVKKIKTVEIIGGEEVLVEGEEISSYETSENEFSIFSTAGNRTASIVAKKPVFSKFYATATSKADYQQDTIGARVRAFNGSGTQLAQDSKSESKTTQTSATAYPGSVGPSGYAIGNHTFKRSGYTDWYPETRTNF</sequence>
<organism evidence="3 4">
    <name type="scientific">Halalkalibacter alkalisediminis</name>
    <dbReference type="NCBI Taxonomy" id="935616"/>
    <lineage>
        <taxon>Bacteria</taxon>
        <taxon>Bacillati</taxon>
        <taxon>Bacillota</taxon>
        <taxon>Bacilli</taxon>
        <taxon>Bacillales</taxon>
        <taxon>Bacillaceae</taxon>
        <taxon>Halalkalibacter</taxon>
    </lineage>
</organism>
<dbReference type="RefSeq" id="WP_273848303.1">
    <property type="nucleotide sequence ID" value="NZ_JAQQWT010000064.1"/>
</dbReference>
<name>A0ABV6NJJ0_9BACI</name>
<evidence type="ECO:0000256" key="1">
    <source>
        <dbReference type="SAM" id="MobiDB-lite"/>
    </source>
</evidence>
<evidence type="ECO:0000313" key="3">
    <source>
        <dbReference type="EMBL" id="MFC0560826.1"/>
    </source>
</evidence>
<keyword evidence="4" id="KW-1185">Reference proteome</keyword>
<feature type="region of interest" description="Disordered" evidence="1">
    <location>
        <begin position="110"/>
        <end position="135"/>
    </location>
</feature>
<gene>
    <name evidence="3" type="ORF">ACFFH4_17825</name>
</gene>